<feature type="compositionally biased region" description="Low complexity" evidence="1">
    <location>
        <begin position="103"/>
        <end position="116"/>
    </location>
</feature>
<accession>A0A6G1E2X2</accession>
<dbReference type="AlphaFoldDB" id="A0A6G1E2X2"/>
<protein>
    <recommendedName>
        <fullName evidence="4">BED-type domain-containing protein</fullName>
    </recommendedName>
</protein>
<evidence type="ECO:0000313" key="3">
    <source>
        <dbReference type="Proteomes" id="UP000479710"/>
    </source>
</evidence>
<feature type="region of interest" description="Disordered" evidence="1">
    <location>
        <begin position="1"/>
        <end position="30"/>
    </location>
</feature>
<feature type="compositionally biased region" description="Polar residues" evidence="1">
    <location>
        <begin position="117"/>
        <end position="130"/>
    </location>
</feature>
<dbReference type="EMBL" id="SPHZ02000005">
    <property type="protein sequence ID" value="KAF0919119.1"/>
    <property type="molecule type" value="Genomic_DNA"/>
</dbReference>
<comment type="caution">
    <text evidence="2">The sequence shown here is derived from an EMBL/GenBank/DDBJ whole genome shotgun (WGS) entry which is preliminary data.</text>
</comment>
<dbReference type="Proteomes" id="UP000479710">
    <property type="component" value="Unassembled WGS sequence"/>
</dbReference>
<name>A0A6G1E2X2_9ORYZ</name>
<keyword evidence="3" id="KW-1185">Reference proteome</keyword>
<gene>
    <name evidence="2" type="ORF">E2562_028403</name>
</gene>
<organism evidence="2 3">
    <name type="scientific">Oryza meyeriana var. granulata</name>
    <dbReference type="NCBI Taxonomy" id="110450"/>
    <lineage>
        <taxon>Eukaryota</taxon>
        <taxon>Viridiplantae</taxon>
        <taxon>Streptophyta</taxon>
        <taxon>Embryophyta</taxon>
        <taxon>Tracheophyta</taxon>
        <taxon>Spermatophyta</taxon>
        <taxon>Magnoliopsida</taxon>
        <taxon>Liliopsida</taxon>
        <taxon>Poales</taxon>
        <taxon>Poaceae</taxon>
        <taxon>BOP clade</taxon>
        <taxon>Oryzoideae</taxon>
        <taxon>Oryzeae</taxon>
        <taxon>Oryzinae</taxon>
        <taxon>Oryza</taxon>
        <taxon>Oryza meyeriana</taxon>
    </lineage>
</organism>
<feature type="compositionally biased region" description="Polar residues" evidence="1">
    <location>
        <begin position="11"/>
        <end position="30"/>
    </location>
</feature>
<sequence>MEVDSVALGIESQSSRNQPAGVAASQNQGSTAEIEVVDVDKNVGRKEMAPRSDVWQHFIKNKDDDGVFRTATCKYCRRNMKAESKVHELIEEFGAKGKGKEQASTVATTSATPTGSNSTKSISQPGTSAT</sequence>
<evidence type="ECO:0008006" key="4">
    <source>
        <dbReference type="Google" id="ProtNLM"/>
    </source>
</evidence>
<feature type="region of interest" description="Disordered" evidence="1">
    <location>
        <begin position="94"/>
        <end position="130"/>
    </location>
</feature>
<proteinExistence type="predicted"/>
<reference evidence="2 3" key="1">
    <citation type="submission" date="2019-11" db="EMBL/GenBank/DDBJ databases">
        <title>Whole genome sequence of Oryza granulata.</title>
        <authorList>
            <person name="Li W."/>
        </authorList>
    </citation>
    <scope>NUCLEOTIDE SEQUENCE [LARGE SCALE GENOMIC DNA]</scope>
    <source>
        <strain evidence="3">cv. Menghai</strain>
        <tissue evidence="2">Leaf</tissue>
    </source>
</reference>
<evidence type="ECO:0000256" key="1">
    <source>
        <dbReference type="SAM" id="MobiDB-lite"/>
    </source>
</evidence>
<evidence type="ECO:0000313" key="2">
    <source>
        <dbReference type="EMBL" id="KAF0919119.1"/>
    </source>
</evidence>